<evidence type="ECO:0000256" key="1">
    <source>
        <dbReference type="SAM" id="MobiDB-lite"/>
    </source>
</evidence>
<dbReference type="Gene3D" id="2.30.30.700">
    <property type="entry name" value="SLA1 homology domain 1"/>
    <property type="match status" value="1"/>
</dbReference>
<dbReference type="RefSeq" id="WP_377086986.1">
    <property type="nucleotide sequence ID" value="NZ_JBHSJL010000014.1"/>
</dbReference>
<organism evidence="2 3">
    <name type="scientific">Rubritalea tangerina</name>
    <dbReference type="NCBI Taxonomy" id="430798"/>
    <lineage>
        <taxon>Bacteria</taxon>
        <taxon>Pseudomonadati</taxon>
        <taxon>Verrucomicrobiota</taxon>
        <taxon>Verrucomicrobiia</taxon>
        <taxon>Verrucomicrobiales</taxon>
        <taxon>Rubritaleaceae</taxon>
        <taxon>Rubritalea</taxon>
    </lineage>
</organism>
<feature type="compositionally biased region" description="Polar residues" evidence="1">
    <location>
        <begin position="44"/>
        <end position="56"/>
    </location>
</feature>
<evidence type="ECO:0000313" key="2">
    <source>
        <dbReference type="EMBL" id="MFD2160185.1"/>
    </source>
</evidence>
<gene>
    <name evidence="2" type="ORF">ACFSW8_14875</name>
</gene>
<reference evidence="3" key="1">
    <citation type="journal article" date="2019" name="Int. J. Syst. Evol. Microbiol.">
        <title>The Global Catalogue of Microorganisms (GCM) 10K type strain sequencing project: providing services to taxonomists for standard genome sequencing and annotation.</title>
        <authorList>
            <consortium name="The Broad Institute Genomics Platform"/>
            <consortium name="The Broad Institute Genome Sequencing Center for Infectious Disease"/>
            <person name="Wu L."/>
            <person name="Ma J."/>
        </authorList>
    </citation>
    <scope>NUCLEOTIDE SEQUENCE [LARGE SCALE GENOMIC DNA]</scope>
    <source>
        <strain evidence="3">CCUG 57942</strain>
    </source>
</reference>
<dbReference type="EMBL" id="JBHUJB010000073">
    <property type="protein sequence ID" value="MFD2160185.1"/>
    <property type="molecule type" value="Genomic_DNA"/>
</dbReference>
<name>A0ABW4ZDT9_9BACT</name>
<dbReference type="Proteomes" id="UP001597389">
    <property type="component" value="Unassembled WGS sequence"/>
</dbReference>
<protein>
    <submittedName>
        <fullName evidence="2">Uncharacterized protein</fullName>
    </submittedName>
</protein>
<feature type="region of interest" description="Disordered" evidence="1">
    <location>
        <begin position="35"/>
        <end position="62"/>
    </location>
</feature>
<evidence type="ECO:0000313" key="3">
    <source>
        <dbReference type="Proteomes" id="UP001597389"/>
    </source>
</evidence>
<comment type="caution">
    <text evidence="2">The sequence shown here is derived from an EMBL/GenBank/DDBJ whole genome shotgun (WGS) entry which is preliminary data.</text>
</comment>
<keyword evidence="3" id="KW-1185">Reference proteome</keyword>
<sequence>MAKKLPVVFVLSPDGSKGIDAFSYETLKNDARKAARSIELPLTPENSAEQSPTPESSEAKPKLLCEARNWTNAQGKTLNAAIIHATHSHVDFLIKGKQVRYPMDKLSKQSQQMIRELVN</sequence>
<accession>A0ABW4ZDT9</accession>
<proteinExistence type="predicted"/>